<keyword evidence="3" id="KW-0949">S-adenosyl-L-methionine</keyword>
<evidence type="ECO:0000256" key="4">
    <source>
        <dbReference type="ARBA" id="ARBA00022723"/>
    </source>
</evidence>
<evidence type="ECO:0000313" key="9">
    <source>
        <dbReference type="EMBL" id="QGG48901.1"/>
    </source>
</evidence>
<feature type="domain" description="4Fe4S-binding SPASM" evidence="8">
    <location>
        <begin position="243"/>
        <end position="309"/>
    </location>
</feature>
<dbReference type="Pfam" id="PF04055">
    <property type="entry name" value="Radical_SAM"/>
    <property type="match status" value="1"/>
</dbReference>
<organism evidence="9 10">
    <name type="scientific">Heliorestis convoluta</name>
    <dbReference type="NCBI Taxonomy" id="356322"/>
    <lineage>
        <taxon>Bacteria</taxon>
        <taxon>Bacillati</taxon>
        <taxon>Bacillota</taxon>
        <taxon>Clostridia</taxon>
        <taxon>Eubacteriales</taxon>
        <taxon>Heliobacteriaceae</taxon>
        <taxon>Heliorestis</taxon>
    </lineage>
</organism>
<proteinExistence type="predicted"/>
<dbReference type="InterPro" id="IPR013785">
    <property type="entry name" value="Aldolase_TIM"/>
</dbReference>
<keyword evidence="5" id="KW-0408">Iron</keyword>
<sequence>MKAKMSKWCEGERIRLADVVPLDTPISLLIEPSSVCNFRCFYCFHGNMQEEIKKLGHMNKVMEYSIFEKLIKDALIFPRQVKAINLSRFGEPLINKKITEMVYLAKSSGACNMVKIITNGSLLTPQLNKNLISSGLDVLRISIQGISEKQIFDTCGYKINFYEFVRNIEDFYKNRGNCKVFIKILDNIVSNETEKFYQIFGNICDEISIEHLIENKNYVAIKDKGKKELINMMGEKCDNVDVCSSPFYSLNIAADGSISPCCNDIEGKIIFGNVVENSLVDVWNSKKLNLFRVMHLQEKRYHHQVCGRCCAPTYTNQRYDNIDSVKKSLLKHYNT</sequence>
<dbReference type="Proteomes" id="UP000366051">
    <property type="component" value="Chromosome"/>
</dbReference>
<dbReference type="Gene3D" id="3.20.20.70">
    <property type="entry name" value="Aldolase class I"/>
    <property type="match status" value="1"/>
</dbReference>
<dbReference type="PANTHER" id="PTHR11228">
    <property type="entry name" value="RADICAL SAM DOMAIN PROTEIN"/>
    <property type="match status" value="1"/>
</dbReference>
<evidence type="ECO:0000256" key="3">
    <source>
        <dbReference type="ARBA" id="ARBA00022691"/>
    </source>
</evidence>
<dbReference type="GO" id="GO:0051536">
    <property type="term" value="F:iron-sulfur cluster binding"/>
    <property type="evidence" value="ECO:0007669"/>
    <property type="project" value="UniProtKB-KW"/>
</dbReference>
<dbReference type="InterPro" id="IPR050377">
    <property type="entry name" value="Radical_SAM_PqqE_MftC-like"/>
</dbReference>
<dbReference type="InterPro" id="IPR007197">
    <property type="entry name" value="rSAM"/>
</dbReference>
<protein>
    <submittedName>
        <fullName evidence="9">Radical SAM protein</fullName>
    </submittedName>
</protein>
<keyword evidence="6" id="KW-0411">Iron-sulfur</keyword>
<dbReference type="Pfam" id="PF13186">
    <property type="entry name" value="SPASM"/>
    <property type="match status" value="1"/>
</dbReference>
<comment type="cofactor">
    <cofactor evidence="1">
        <name>[4Fe-4S] cluster</name>
        <dbReference type="ChEBI" id="CHEBI:49883"/>
    </cofactor>
</comment>
<evidence type="ECO:0000256" key="5">
    <source>
        <dbReference type="ARBA" id="ARBA00023004"/>
    </source>
</evidence>
<evidence type="ECO:0000259" key="8">
    <source>
        <dbReference type="Pfam" id="PF13186"/>
    </source>
</evidence>
<dbReference type="SUPFAM" id="SSF102114">
    <property type="entry name" value="Radical SAM enzymes"/>
    <property type="match status" value="1"/>
</dbReference>
<evidence type="ECO:0000256" key="6">
    <source>
        <dbReference type="ARBA" id="ARBA00023014"/>
    </source>
</evidence>
<evidence type="ECO:0000313" key="10">
    <source>
        <dbReference type="Proteomes" id="UP000366051"/>
    </source>
</evidence>
<evidence type="ECO:0000256" key="2">
    <source>
        <dbReference type="ARBA" id="ARBA00022485"/>
    </source>
</evidence>
<dbReference type="PANTHER" id="PTHR11228:SF34">
    <property type="entry name" value="TUNGSTEN-CONTAINING ALDEHYDE FERREDOXIN OXIDOREDUCTASE COFACTOR MODIFYING PROTEIN"/>
    <property type="match status" value="1"/>
</dbReference>
<dbReference type="SFLD" id="SFLDG01387">
    <property type="entry name" value="BtrN-like_SPASM_domain_contain"/>
    <property type="match status" value="1"/>
</dbReference>
<dbReference type="GO" id="GO:0003824">
    <property type="term" value="F:catalytic activity"/>
    <property type="evidence" value="ECO:0007669"/>
    <property type="project" value="InterPro"/>
</dbReference>
<keyword evidence="2" id="KW-0004">4Fe-4S</keyword>
<keyword evidence="4" id="KW-0479">Metal-binding</keyword>
<evidence type="ECO:0000259" key="7">
    <source>
        <dbReference type="Pfam" id="PF04055"/>
    </source>
</evidence>
<dbReference type="EMBL" id="CP045875">
    <property type="protein sequence ID" value="QGG48901.1"/>
    <property type="molecule type" value="Genomic_DNA"/>
</dbReference>
<dbReference type="InterPro" id="IPR034391">
    <property type="entry name" value="AdoMet-like_SPASM_containing"/>
</dbReference>
<evidence type="ECO:0000256" key="1">
    <source>
        <dbReference type="ARBA" id="ARBA00001966"/>
    </source>
</evidence>
<reference evidence="10" key="1">
    <citation type="submission" date="2019-11" db="EMBL/GenBank/DDBJ databases">
        <title>Genome sequence of Heliorestis convoluta strain HH, an alkaliphilic and minimalistic phototrophic bacterium from a soda lake in Egypt.</title>
        <authorList>
            <person name="Dewey E.D."/>
            <person name="Stokes L.M."/>
            <person name="Burchell B.M."/>
            <person name="Shaffer K.N."/>
            <person name="Huntington A.M."/>
            <person name="Baker J.M."/>
            <person name="Nadendla S."/>
            <person name="Giglio M.G."/>
            <person name="Touchman J.W."/>
            <person name="Blankenship R.E."/>
            <person name="Madigan M.T."/>
            <person name="Sattley W.M."/>
        </authorList>
    </citation>
    <scope>NUCLEOTIDE SEQUENCE [LARGE SCALE GENOMIC DNA]</scope>
    <source>
        <strain evidence="10">HH</strain>
    </source>
</reference>
<dbReference type="InterPro" id="IPR023885">
    <property type="entry name" value="4Fe4S-binding_SPASM_dom"/>
</dbReference>
<accession>A0A5Q2N3K5</accession>
<dbReference type="RefSeq" id="WP_153725979.1">
    <property type="nucleotide sequence ID" value="NZ_CP045875.1"/>
</dbReference>
<dbReference type="KEGG" id="hcv:FTV88_2812"/>
<dbReference type="SFLD" id="SFLDS00029">
    <property type="entry name" value="Radical_SAM"/>
    <property type="match status" value="1"/>
</dbReference>
<dbReference type="GO" id="GO:0046872">
    <property type="term" value="F:metal ion binding"/>
    <property type="evidence" value="ECO:0007669"/>
    <property type="project" value="UniProtKB-KW"/>
</dbReference>
<name>A0A5Q2N3K5_9FIRM</name>
<feature type="domain" description="Radical SAM core" evidence="7">
    <location>
        <begin position="30"/>
        <end position="195"/>
    </location>
</feature>
<dbReference type="OrthoDB" id="9808591at2"/>
<dbReference type="CDD" id="cd01335">
    <property type="entry name" value="Radical_SAM"/>
    <property type="match status" value="1"/>
</dbReference>
<dbReference type="SFLD" id="SFLDG01067">
    <property type="entry name" value="SPASM/twitch_domain_containing"/>
    <property type="match status" value="1"/>
</dbReference>
<dbReference type="InterPro" id="IPR058240">
    <property type="entry name" value="rSAM_sf"/>
</dbReference>
<keyword evidence="10" id="KW-1185">Reference proteome</keyword>
<gene>
    <name evidence="9" type="ORF">FTV88_2812</name>
</gene>
<dbReference type="AlphaFoldDB" id="A0A5Q2N3K5"/>